<evidence type="ECO:0000259" key="1">
    <source>
        <dbReference type="Pfam" id="PF07085"/>
    </source>
</evidence>
<feature type="domain" description="DRTGG" evidence="1">
    <location>
        <begin position="5"/>
        <end position="107"/>
    </location>
</feature>
<dbReference type="InterPro" id="IPR010766">
    <property type="entry name" value="DRTGG"/>
</dbReference>
<name>A0A0N8GRM4_9CHLR</name>
<dbReference type="Proteomes" id="UP000050501">
    <property type="component" value="Unassembled WGS sequence"/>
</dbReference>
<dbReference type="SUPFAM" id="SSF75138">
    <property type="entry name" value="HprK N-terminal domain-like"/>
    <property type="match status" value="1"/>
</dbReference>
<keyword evidence="3" id="KW-1185">Reference proteome</keyword>
<dbReference type="OrthoDB" id="9800390at2"/>
<organism evidence="2 3">
    <name type="scientific">Levilinea saccharolytica</name>
    <dbReference type="NCBI Taxonomy" id="229921"/>
    <lineage>
        <taxon>Bacteria</taxon>
        <taxon>Bacillati</taxon>
        <taxon>Chloroflexota</taxon>
        <taxon>Anaerolineae</taxon>
        <taxon>Anaerolineales</taxon>
        <taxon>Anaerolineaceae</taxon>
        <taxon>Levilinea</taxon>
    </lineage>
</organism>
<evidence type="ECO:0000313" key="2">
    <source>
        <dbReference type="EMBL" id="KPL86906.1"/>
    </source>
</evidence>
<protein>
    <recommendedName>
        <fullName evidence="1">DRTGG domain-containing protein</fullName>
    </recommendedName>
</protein>
<sequence length="125" mass="13265">MNVQELIELVDGHLINTSADLSREVKGGCGADLMSDVLASIQPEAVLLTGLCNPQVVRTSVMADVAAIVLVRGKNPPQVTIDLAEEENIALITSPFGMFELCGRLHRAGLPSLERSVSDGPSELE</sequence>
<dbReference type="AlphaFoldDB" id="A0A0N8GRM4"/>
<proteinExistence type="predicted"/>
<evidence type="ECO:0000313" key="3">
    <source>
        <dbReference type="Proteomes" id="UP000050501"/>
    </source>
</evidence>
<accession>A0A0N8GRM4</accession>
<dbReference type="InterPro" id="IPR028979">
    <property type="entry name" value="Ser_kin/Pase_Hpr-like_N_sf"/>
</dbReference>
<comment type="caution">
    <text evidence="2">The sequence shown here is derived from an EMBL/GenBank/DDBJ whole genome shotgun (WGS) entry which is preliminary data.</text>
</comment>
<gene>
    <name evidence="2" type="ORF">ADN01_05520</name>
</gene>
<dbReference type="Gene3D" id="3.40.1390.20">
    <property type="entry name" value="HprK N-terminal domain-like"/>
    <property type="match status" value="1"/>
</dbReference>
<dbReference type="EMBL" id="LGCM01000021">
    <property type="protein sequence ID" value="KPL86906.1"/>
    <property type="molecule type" value="Genomic_DNA"/>
</dbReference>
<dbReference type="RefSeq" id="WP_062418208.1">
    <property type="nucleotide sequence ID" value="NZ_DF967974.1"/>
</dbReference>
<reference evidence="2 3" key="1">
    <citation type="submission" date="2015-07" db="EMBL/GenBank/DDBJ databases">
        <title>Genome sequence of Levilinea saccharolytica DSM 16555.</title>
        <authorList>
            <person name="Hemp J."/>
            <person name="Ward L.M."/>
            <person name="Pace L.A."/>
            <person name="Fischer W.W."/>
        </authorList>
    </citation>
    <scope>NUCLEOTIDE SEQUENCE [LARGE SCALE GENOMIC DNA]</scope>
    <source>
        <strain evidence="2 3">KIBI-1</strain>
    </source>
</reference>
<dbReference type="STRING" id="229921.ADN01_05520"/>
<dbReference type="Pfam" id="PF07085">
    <property type="entry name" value="DRTGG"/>
    <property type="match status" value="1"/>
</dbReference>